<comment type="subcellular location">
    <subcellularLocation>
        <location evidence="1 7">Cell membrane</location>
        <topology evidence="1 7">Multi-pass membrane protein</topology>
    </subcellularLocation>
</comment>
<protein>
    <submittedName>
        <fullName evidence="9">ABC transporter permease</fullName>
    </submittedName>
</protein>
<gene>
    <name evidence="9" type="ORF">GCM10007874_36380</name>
</gene>
<name>A0ABQ6CJS5_9HYPH</name>
<dbReference type="CDD" id="cd06261">
    <property type="entry name" value="TM_PBP2"/>
    <property type="match status" value="1"/>
</dbReference>
<keyword evidence="5 7" id="KW-1133">Transmembrane helix</keyword>
<feature type="transmembrane region" description="Helical" evidence="7">
    <location>
        <begin position="248"/>
        <end position="270"/>
    </location>
</feature>
<dbReference type="PANTHER" id="PTHR43386">
    <property type="entry name" value="OLIGOPEPTIDE TRANSPORT SYSTEM PERMEASE PROTEIN APPC"/>
    <property type="match status" value="1"/>
</dbReference>
<keyword evidence="6 7" id="KW-0472">Membrane</keyword>
<dbReference type="RefSeq" id="WP_284313704.1">
    <property type="nucleotide sequence ID" value="NZ_BSPC01000032.1"/>
</dbReference>
<evidence type="ECO:0000256" key="4">
    <source>
        <dbReference type="ARBA" id="ARBA00022692"/>
    </source>
</evidence>
<feature type="transmembrane region" description="Helical" evidence="7">
    <location>
        <begin position="73"/>
        <end position="100"/>
    </location>
</feature>
<evidence type="ECO:0000256" key="7">
    <source>
        <dbReference type="RuleBase" id="RU363032"/>
    </source>
</evidence>
<keyword evidence="4 7" id="KW-0812">Transmembrane</keyword>
<evidence type="ECO:0000256" key="6">
    <source>
        <dbReference type="ARBA" id="ARBA00023136"/>
    </source>
</evidence>
<dbReference type="InterPro" id="IPR050366">
    <property type="entry name" value="BP-dependent_transpt_permease"/>
</dbReference>
<comment type="caution">
    <text evidence="9">The sequence shown here is derived from an EMBL/GenBank/DDBJ whole genome shotgun (WGS) entry which is preliminary data.</text>
</comment>
<evidence type="ECO:0000313" key="9">
    <source>
        <dbReference type="EMBL" id="GLS20621.1"/>
    </source>
</evidence>
<feature type="transmembrane region" description="Helical" evidence="7">
    <location>
        <begin position="120"/>
        <end position="144"/>
    </location>
</feature>
<evidence type="ECO:0000313" key="10">
    <source>
        <dbReference type="Proteomes" id="UP001156882"/>
    </source>
</evidence>
<organism evidence="9 10">
    <name type="scientific">Labrys miyagiensis</name>
    <dbReference type="NCBI Taxonomy" id="346912"/>
    <lineage>
        <taxon>Bacteria</taxon>
        <taxon>Pseudomonadati</taxon>
        <taxon>Pseudomonadota</taxon>
        <taxon>Alphaproteobacteria</taxon>
        <taxon>Hyphomicrobiales</taxon>
        <taxon>Xanthobacteraceae</taxon>
        <taxon>Labrys</taxon>
    </lineage>
</organism>
<dbReference type="SUPFAM" id="SSF161098">
    <property type="entry name" value="MetI-like"/>
    <property type="match status" value="1"/>
</dbReference>
<dbReference type="InterPro" id="IPR035906">
    <property type="entry name" value="MetI-like_sf"/>
</dbReference>
<feature type="transmembrane region" description="Helical" evidence="7">
    <location>
        <begin position="200"/>
        <end position="221"/>
    </location>
</feature>
<dbReference type="Pfam" id="PF00528">
    <property type="entry name" value="BPD_transp_1"/>
    <property type="match status" value="1"/>
</dbReference>
<accession>A0ABQ6CJS5</accession>
<dbReference type="PANTHER" id="PTHR43386:SF25">
    <property type="entry name" value="PEPTIDE ABC TRANSPORTER PERMEASE PROTEIN"/>
    <property type="match status" value="1"/>
</dbReference>
<evidence type="ECO:0000259" key="8">
    <source>
        <dbReference type="PROSITE" id="PS50928"/>
    </source>
</evidence>
<evidence type="ECO:0000256" key="1">
    <source>
        <dbReference type="ARBA" id="ARBA00004651"/>
    </source>
</evidence>
<dbReference type="InterPro" id="IPR000515">
    <property type="entry name" value="MetI-like"/>
</dbReference>
<sequence>MKIFGHKAPLTAVIGLAIIFINIAVALIGPLLVPYTDTQIVGKMFQGISHTSWLGTDKLGRDIFTRLVYGARLTIGIALITTLLSFAIGITTGLIAAVTGRWVDIFLSRLCDIILSIPSLIWALIILGIFGQTLTSLVLTLAFLDSTRVFRLARALGMNLASLDFVEVARLRGEGLMWVVRREILPNAMAPLMSEFGLRFCFNFLMIAALSFLGLGVPLPLSDWGGMVRDDMQSLTLSKVIPTISPSALYPAAAIALLTVGINLVVDWFLSIDARPSGAQAEM</sequence>
<comment type="similarity">
    <text evidence="7">Belongs to the binding-protein-dependent transport system permease family.</text>
</comment>
<reference evidence="10" key="1">
    <citation type="journal article" date="2019" name="Int. J. Syst. Evol. Microbiol.">
        <title>The Global Catalogue of Microorganisms (GCM) 10K type strain sequencing project: providing services to taxonomists for standard genome sequencing and annotation.</title>
        <authorList>
            <consortium name="The Broad Institute Genomics Platform"/>
            <consortium name="The Broad Institute Genome Sequencing Center for Infectious Disease"/>
            <person name="Wu L."/>
            <person name="Ma J."/>
        </authorList>
    </citation>
    <scope>NUCLEOTIDE SEQUENCE [LARGE SCALE GENOMIC DNA]</scope>
    <source>
        <strain evidence="10">NBRC 101365</strain>
    </source>
</reference>
<keyword evidence="2 7" id="KW-0813">Transport</keyword>
<dbReference type="Gene3D" id="1.10.3720.10">
    <property type="entry name" value="MetI-like"/>
    <property type="match status" value="1"/>
</dbReference>
<feature type="transmembrane region" description="Helical" evidence="7">
    <location>
        <begin position="12"/>
        <end position="35"/>
    </location>
</feature>
<dbReference type="PROSITE" id="PS50928">
    <property type="entry name" value="ABC_TM1"/>
    <property type="match status" value="1"/>
</dbReference>
<keyword evidence="10" id="KW-1185">Reference proteome</keyword>
<dbReference type="Proteomes" id="UP001156882">
    <property type="component" value="Unassembled WGS sequence"/>
</dbReference>
<feature type="domain" description="ABC transmembrane type-1" evidence="8">
    <location>
        <begin position="71"/>
        <end position="270"/>
    </location>
</feature>
<keyword evidence="3" id="KW-1003">Cell membrane</keyword>
<proteinExistence type="inferred from homology"/>
<dbReference type="EMBL" id="BSPC01000032">
    <property type="protein sequence ID" value="GLS20621.1"/>
    <property type="molecule type" value="Genomic_DNA"/>
</dbReference>
<evidence type="ECO:0000256" key="3">
    <source>
        <dbReference type="ARBA" id="ARBA00022475"/>
    </source>
</evidence>
<evidence type="ECO:0000256" key="2">
    <source>
        <dbReference type="ARBA" id="ARBA00022448"/>
    </source>
</evidence>
<evidence type="ECO:0000256" key="5">
    <source>
        <dbReference type="ARBA" id="ARBA00022989"/>
    </source>
</evidence>